<dbReference type="CTD" id="25960"/>
<keyword evidence="6" id="KW-0677">Repeat</keyword>
<keyword evidence="12" id="KW-0807">Transducer</keyword>
<evidence type="ECO:0000256" key="1">
    <source>
        <dbReference type="ARBA" id="ARBA00004141"/>
    </source>
</evidence>
<dbReference type="OrthoDB" id="6134459at2759"/>
<feature type="compositionally biased region" description="Basic residues" evidence="14">
    <location>
        <begin position="1146"/>
        <end position="1156"/>
    </location>
</feature>
<dbReference type="Pfam" id="PF00002">
    <property type="entry name" value="7tm_2"/>
    <property type="match status" value="1"/>
</dbReference>
<dbReference type="GeneID" id="106547498"/>
<dbReference type="InterPro" id="IPR001879">
    <property type="entry name" value="GPCR_2_extracellular_dom"/>
</dbReference>
<evidence type="ECO:0000313" key="21">
    <source>
        <dbReference type="RefSeq" id="XP_013920178.1"/>
    </source>
</evidence>
<dbReference type="PROSITE" id="PS50227">
    <property type="entry name" value="G_PROTEIN_RECEP_F2_3"/>
    <property type="match status" value="1"/>
</dbReference>
<keyword evidence="7 15" id="KW-1133">Transmembrane helix</keyword>
<dbReference type="PROSITE" id="PS51450">
    <property type="entry name" value="LRR"/>
    <property type="match status" value="1"/>
</dbReference>
<dbReference type="InterPro" id="IPR058808">
    <property type="entry name" value="GAIN_ADGRA2/3"/>
</dbReference>
<dbReference type="SMART" id="SM00369">
    <property type="entry name" value="LRR_TYP"/>
    <property type="match status" value="4"/>
</dbReference>
<evidence type="ECO:0000256" key="14">
    <source>
        <dbReference type="SAM" id="MobiDB-lite"/>
    </source>
</evidence>
<sequence>MGWQPLPSRMLWTGALLLLAALGGAGGARSCPLQLRGCKCVGERPKGLAPARKRVSCSGEELREPPAPRLLPNDTVTLILSNNKITTLKNGTFLGLHALEKLDLKNNLISIIQPGAFLGLQDLKRLDLSNNRIGCFNIGLLQGLSSLIRLNISGNIFASLQSGVFDELLSLKVLDFATEYLTCDCHLRWVLAWSKSHSVQVSDKTVCVYPSNLYGKLLRNIRESQLRCGEFYWNPQQEHEYLGFFDLHVKIESTFPKTRRKRQVLQKALRDAVSMSSSKVPASVPSNYRSLILCVKNVIELILSNIHVSANGEWECTIFTAQGNVSKKVEIVVLETSASYCPPERVTNNRGDFRWPRTLAGITAYQSCLQYPFTSGNAGSGHEKQAWRHCDRTGHWEEGDYSHCLYTNDITRVLYTFVLMPINASNALTLAHQLRVYTAEAANFSDMMDVIYVSQMIEKFTGYVDQIKQLADVIVEMASNMMLVDDHVLWMAQIEDKACTSIVHSLEKIATYAVSTNSQHMAVNSRNIAFEAYLIMPESYLGMSCMAFQKRENLGNRSPRQERYSESLADQQLKFRCSTGRPNISLASFHIKNSIALASIQLPLGLFSPPVPHQPMPITCKLQFLVFRNGKLFCSTGNSSHLADDGKRRSVATPVVYASTHGCGVSNLTEPVIISLRHLDQGTDRTAAFWDFDILGGYGGWRAEGCQLILQKPNFTTVSCRHLSNTAVLMELSNFLHDSLSPAEVLHPVIYSCTALLLLCLFTTIIIYIINHSNIHIAQKCWHMLLNLCFHIAMTSAVFAGGITLTNYIAICQAVGIILHYSSLSTLLWMAVMARVIYKASTWKAPQQQEGEPTQPAPRPMLRFYLIAGGIPLIICGITAAVRIDNYGDQDSYCWLACRPSIGAFYVPAAFILLITWIYFLCAGISLQCRAKDPKEIPKPLETRQRFGGSSNLLTDSGSLSVTLNSSPHTADVDGVYSLGVQLWALVITHFLYLTLWTFGAMAVSQRWFLLKVVFSCLYGVTAGALGFFIFIYHCARRRDVQSLWFTCCPSYRNALPMQAYGHNGAGVEDGSQVFIGCNPEVAQSIKSSSSPISTISTPGPCKLNNLQVALAQPESNPVTTACYEEAEPSNSKTTPSNRYTNNLHGRTRHHKSRTKLYREGKHQRLKAMRGPSSEHPTSESGSLQNSHSESYQSSRNSPLNNQNQGKVVTLESTLTQSDLSDGSGGPQSADFGRGQRRSTSRDNLKHQANPSVERETKRRSFPLNAANQNGVLKGSKYDINLSGADNASSMKTGLWKSETTV</sequence>
<dbReference type="SMART" id="SM00303">
    <property type="entry name" value="GPS"/>
    <property type="match status" value="1"/>
</dbReference>
<feature type="transmembrane region" description="Helical" evidence="15">
    <location>
        <begin position="1009"/>
        <end position="1033"/>
    </location>
</feature>
<feature type="chain" id="PRO_5027075001" evidence="16">
    <location>
        <begin position="28"/>
        <end position="1302"/>
    </location>
</feature>
<dbReference type="InterPro" id="IPR032675">
    <property type="entry name" value="LRR_dom_sf"/>
</dbReference>
<feature type="compositionally biased region" description="Polar residues" evidence="14">
    <location>
        <begin position="1175"/>
        <end position="1204"/>
    </location>
</feature>
<dbReference type="Proteomes" id="UP000504617">
    <property type="component" value="Unplaced"/>
</dbReference>
<evidence type="ECO:0000256" key="16">
    <source>
        <dbReference type="SAM" id="SignalP"/>
    </source>
</evidence>
<dbReference type="InterPro" id="IPR051963">
    <property type="entry name" value="Adhesion_GPCR_A"/>
</dbReference>
<dbReference type="SUPFAM" id="SSF52058">
    <property type="entry name" value="L domain-like"/>
    <property type="match status" value="1"/>
</dbReference>
<reference evidence="21" key="1">
    <citation type="submission" date="2025-08" db="UniProtKB">
        <authorList>
            <consortium name="RefSeq"/>
        </authorList>
    </citation>
    <scope>IDENTIFICATION</scope>
</reference>
<dbReference type="SUPFAM" id="SSF111418">
    <property type="entry name" value="Hormone receptor domain"/>
    <property type="match status" value="1"/>
</dbReference>
<comment type="subcellular location">
    <subcellularLocation>
        <location evidence="1">Membrane</location>
        <topology evidence="1">Multi-pass membrane protein</topology>
    </subcellularLocation>
</comment>
<dbReference type="InterPro" id="IPR000203">
    <property type="entry name" value="GPS"/>
</dbReference>
<dbReference type="GO" id="GO:0004930">
    <property type="term" value="F:G protein-coupled receptor activity"/>
    <property type="evidence" value="ECO:0007669"/>
    <property type="project" value="UniProtKB-KW"/>
</dbReference>
<dbReference type="InterPro" id="IPR000832">
    <property type="entry name" value="GPCR_2_secretin-like"/>
</dbReference>
<evidence type="ECO:0000256" key="7">
    <source>
        <dbReference type="ARBA" id="ARBA00022989"/>
    </source>
</evidence>
<dbReference type="GO" id="GO:0005886">
    <property type="term" value="C:plasma membrane"/>
    <property type="evidence" value="ECO:0007669"/>
    <property type="project" value="TreeGrafter"/>
</dbReference>
<dbReference type="InterPro" id="IPR036445">
    <property type="entry name" value="GPCR_2_extracell_dom_sf"/>
</dbReference>
<organism evidence="20 21">
    <name type="scientific">Thamnophis sirtalis</name>
    <dbReference type="NCBI Taxonomy" id="35019"/>
    <lineage>
        <taxon>Eukaryota</taxon>
        <taxon>Metazoa</taxon>
        <taxon>Chordata</taxon>
        <taxon>Craniata</taxon>
        <taxon>Vertebrata</taxon>
        <taxon>Euteleostomi</taxon>
        <taxon>Lepidosauria</taxon>
        <taxon>Squamata</taxon>
        <taxon>Bifurcata</taxon>
        <taxon>Unidentata</taxon>
        <taxon>Episquamata</taxon>
        <taxon>Toxicofera</taxon>
        <taxon>Serpentes</taxon>
        <taxon>Colubroidea</taxon>
        <taxon>Colubridae</taxon>
        <taxon>Natricinae</taxon>
        <taxon>Thamnophis</taxon>
    </lineage>
</organism>
<keyword evidence="10" id="KW-1015">Disulfide bond</keyword>
<keyword evidence="13" id="KW-0393">Immunoglobulin domain</keyword>
<dbReference type="Gene3D" id="2.60.220.50">
    <property type="match status" value="1"/>
</dbReference>
<evidence type="ECO:0000259" key="17">
    <source>
        <dbReference type="PROSITE" id="PS50221"/>
    </source>
</evidence>
<feature type="transmembrane region" description="Helical" evidence="15">
    <location>
        <begin position="808"/>
        <end position="832"/>
    </location>
</feature>
<feature type="compositionally biased region" description="Polar residues" evidence="14">
    <location>
        <begin position="1129"/>
        <end position="1145"/>
    </location>
</feature>
<feature type="transmembrane region" description="Helical" evidence="15">
    <location>
        <begin position="983"/>
        <end position="1003"/>
    </location>
</feature>
<evidence type="ECO:0000256" key="4">
    <source>
        <dbReference type="ARBA" id="ARBA00022692"/>
    </source>
</evidence>
<evidence type="ECO:0000256" key="13">
    <source>
        <dbReference type="ARBA" id="ARBA00023319"/>
    </source>
</evidence>
<keyword evidence="8" id="KW-0297">G-protein coupled receptor</keyword>
<feature type="transmembrane region" description="Helical" evidence="15">
    <location>
        <begin position="782"/>
        <end position="802"/>
    </location>
</feature>
<keyword evidence="4 15" id="KW-0812">Transmembrane</keyword>
<dbReference type="PROSITE" id="PS50221">
    <property type="entry name" value="GAIN_B"/>
    <property type="match status" value="1"/>
</dbReference>
<evidence type="ECO:0000256" key="9">
    <source>
        <dbReference type="ARBA" id="ARBA00023136"/>
    </source>
</evidence>
<dbReference type="Gene3D" id="3.80.10.10">
    <property type="entry name" value="Ribonuclease Inhibitor"/>
    <property type="match status" value="2"/>
</dbReference>
<dbReference type="PROSITE" id="PS50261">
    <property type="entry name" value="G_PROTEIN_RECEP_F2_4"/>
    <property type="match status" value="1"/>
</dbReference>
<dbReference type="PANTHER" id="PTHR45930:SF1">
    <property type="entry name" value="ADHESION G PROTEIN-COUPLED RECEPTOR A2"/>
    <property type="match status" value="1"/>
</dbReference>
<dbReference type="KEGG" id="tsr:106547498"/>
<evidence type="ECO:0000256" key="3">
    <source>
        <dbReference type="ARBA" id="ARBA00022614"/>
    </source>
</evidence>
<evidence type="ECO:0000256" key="8">
    <source>
        <dbReference type="ARBA" id="ARBA00023040"/>
    </source>
</evidence>
<accession>A0A6I9Y5X4</accession>
<dbReference type="GO" id="GO:0007166">
    <property type="term" value="P:cell surface receptor signaling pathway"/>
    <property type="evidence" value="ECO:0007669"/>
    <property type="project" value="InterPro"/>
</dbReference>
<dbReference type="PANTHER" id="PTHR45930">
    <property type="entry name" value="G-PROTEIN COUPLED RECEPTOR 124-LIKE PROTEIN"/>
    <property type="match status" value="1"/>
</dbReference>
<keyword evidence="9 15" id="KW-0472">Membrane</keyword>
<dbReference type="GO" id="GO:0002040">
    <property type="term" value="P:sprouting angiogenesis"/>
    <property type="evidence" value="ECO:0007669"/>
    <property type="project" value="TreeGrafter"/>
</dbReference>
<dbReference type="Gene3D" id="4.10.1240.10">
    <property type="entry name" value="GPCR, family 2, extracellular hormone receptor domain"/>
    <property type="match status" value="1"/>
</dbReference>
<feature type="domain" description="GAIN-B" evidence="17">
    <location>
        <begin position="575"/>
        <end position="736"/>
    </location>
</feature>
<evidence type="ECO:0000256" key="11">
    <source>
        <dbReference type="ARBA" id="ARBA00023170"/>
    </source>
</evidence>
<feature type="signal peptide" evidence="16">
    <location>
        <begin position="1"/>
        <end position="27"/>
    </location>
</feature>
<evidence type="ECO:0000256" key="10">
    <source>
        <dbReference type="ARBA" id="ARBA00023157"/>
    </source>
</evidence>
<feature type="domain" description="G-protein coupled receptors family 2 profile 1" evidence="18">
    <location>
        <begin position="315"/>
        <end position="408"/>
    </location>
</feature>
<evidence type="ECO:0000256" key="12">
    <source>
        <dbReference type="ARBA" id="ARBA00023224"/>
    </source>
</evidence>
<name>A0A6I9Y5X4_9SAUR</name>
<dbReference type="GO" id="GO:0090263">
    <property type="term" value="P:positive regulation of canonical Wnt signaling pathway"/>
    <property type="evidence" value="ECO:0007669"/>
    <property type="project" value="TreeGrafter"/>
</dbReference>
<evidence type="ECO:0000259" key="19">
    <source>
        <dbReference type="PROSITE" id="PS50261"/>
    </source>
</evidence>
<evidence type="ECO:0000256" key="2">
    <source>
        <dbReference type="ARBA" id="ARBA00007343"/>
    </source>
</evidence>
<evidence type="ECO:0000259" key="18">
    <source>
        <dbReference type="PROSITE" id="PS50227"/>
    </source>
</evidence>
<feature type="transmembrane region" description="Helical" evidence="15">
    <location>
        <begin position="904"/>
        <end position="927"/>
    </location>
</feature>
<feature type="region of interest" description="Disordered" evidence="14">
    <location>
        <begin position="1124"/>
        <end position="1204"/>
    </location>
</feature>
<comment type="similarity">
    <text evidence="2">Belongs to the G-protein coupled receptor 2 family. Adhesion G-protein coupled receptor (ADGR) subfamily.</text>
</comment>
<dbReference type="GO" id="GO:0007417">
    <property type="term" value="P:central nervous system development"/>
    <property type="evidence" value="ECO:0007669"/>
    <property type="project" value="TreeGrafter"/>
</dbReference>
<evidence type="ECO:0000256" key="15">
    <source>
        <dbReference type="SAM" id="Phobius"/>
    </source>
</evidence>
<keyword evidence="20" id="KW-1185">Reference proteome</keyword>
<dbReference type="InterPro" id="IPR017981">
    <property type="entry name" value="GPCR_2-like_7TM"/>
</dbReference>
<keyword evidence="11 21" id="KW-0675">Receptor</keyword>
<gene>
    <name evidence="21" type="primary">ADGRA2</name>
</gene>
<evidence type="ECO:0000256" key="6">
    <source>
        <dbReference type="ARBA" id="ARBA00022737"/>
    </source>
</evidence>
<feature type="region of interest" description="Disordered" evidence="14">
    <location>
        <begin position="1217"/>
        <end position="1268"/>
    </location>
</feature>
<dbReference type="Gene3D" id="1.20.1070.10">
    <property type="entry name" value="Rhodopsin 7-helix transmembrane proteins"/>
    <property type="match status" value="1"/>
</dbReference>
<feature type="transmembrane region" description="Helical" evidence="15">
    <location>
        <begin position="864"/>
        <end position="884"/>
    </location>
</feature>
<dbReference type="FunFam" id="3.80.10.10:FF:000287">
    <property type="entry name" value="adhesion G protein-coupled receptor A3"/>
    <property type="match status" value="1"/>
</dbReference>
<dbReference type="GO" id="GO:1990909">
    <property type="term" value="C:Wnt signalosome"/>
    <property type="evidence" value="ECO:0007669"/>
    <property type="project" value="TreeGrafter"/>
</dbReference>
<protein>
    <submittedName>
        <fullName evidence="21">G-protein coupled receptor 124</fullName>
    </submittedName>
</protein>
<dbReference type="InterPro" id="IPR001611">
    <property type="entry name" value="Leu-rich_rpt"/>
</dbReference>
<dbReference type="Pfam" id="PF13855">
    <property type="entry name" value="LRR_8"/>
    <property type="match status" value="1"/>
</dbReference>
<feature type="transmembrane region" description="Helical" evidence="15">
    <location>
        <begin position="749"/>
        <end position="770"/>
    </location>
</feature>
<evidence type="ECO:0000313" key="20">
    <source>
        <dbReference type="Proteomes" id="UP000504617"/>
    </source>
</evidence>
<dbReference type="Pfam" id="PF26588">
    <property type="entry name" value="GAIN_ADGRA3"/>
    <property type="match status" value="1"/>
</dbReference>
<feature type="domain" description="G-protein coupled receptors family 2 profile 2" evidence="19">
    <location>
        <begin position="746"/>
        <end position="1038"/>
    </location>
</feature>
<evidence type="ECO:0000256" key="5">
    <source>
        <dbReference type="ARBA" id="ARBA00022729"/>
    </source>
</evidence>
<dbReference type="InterPro" id="IPR057244">
    <property type="entry name" value="GAIN_B"/>
</dbReference>
<keyword evidence="5 16" id="KW-0732">Signal</keyword>
<dbReference type="RefSeq" id="XP_013920178.1">
    <property type="nucleotide sequence ID" value="XM_014064703.1"/>
</dbReference>
<dbReference type="InterPro" id="IPR046338">
    <property type="entry name" value="GAIN_dom_sf"/>
</dbReference>
<dbReference type="InterPro" id="IPR003591">
    <property type="entry name" value="Leu-rich_rpt_typical-subtyp"/>
</dbReference>
<proteinExistence type="inferred from homology"/>
<keyword evidence="3" id="KW-0433">Leucine-rich repeat</keyword>
<dbReference type="Pfam" id="PF01825">
    <property type="entry name" value="GPS"/>
    <property type="match status" value="1"/>
</dbReference>